<dbReference type="eggNOG" id="arCOG09900">
    <property type="taxonomic scope" value="Archaea"/>
</dbReference>
<keyword evidence="1" id="KW-1133">Transmembrane helix</keyword>
<keyword evidence="3" id="KW-1185">Reference proteome</keyword>
<reference evidence="3" key="1">
    <citation type="submission" date="2010-11" db="EMBL/GenBank/DDBJ databases">
        <title>The complete genome of Desulfurococcus mucosus DSM 2162.</title>
        <authorList>
            <consortium name="US DOE Joint Genome Institute (JGI-PGF)"/>
            <person name="Lucas S."/>
            <person name="Copeland A."/>
            <person name="Lapidus A."/>
            <person name="Bruce D."/>
            <person name="Goodwin L."/>
            <person name="Pitluck S."/>
            <person name="Kyrpides N."/>
            <person name="Mavromatis K."/>
            <person name="Pagani I."/>
            <person name="Ivanova N."/>
            <person name="Ovchinnikova G."/>
            <person name="Chertkov O."/>
            <person name="Held B."/>
            <person name="Brettin T."/>
            <person name="Detter J.C."/>
            <person name="Tapia R."/>
            <person name="Han C."/>
            <person name="Land M."/>
            <person name="Hauser L."/>
            <person name="Markowitz V."/>
            <person name="Cheng J.-F."/>
            <person name="Hugenholtz P."/>
            <person name="Woyke T."/>
            <person name="Wu D."/>
            <person name="Wirth R."/>
            <person name="Bilek Y."/>
            <person name="Hader T."/>
            <person name="Klenk H.-P."/>
            <person name="Eisen J.A."/>
        </authorList>
    </citation>
    <scope>NUCLEOTIDE SEQUENCE [LARGE SCALE GENOMIC DNA]</scope>
    <source>
        <strain evidence="3">ATCC 35584 / DSM 2162 / JCM 9187 / O7/1</strain>
    </source>
</reference>
<dbReference type="Proteomes" id="UP000001068">
    <property type="component" value="Chromosome"/>
</dbReference>
<gene>
    <name evidence="2" type="ordered locus">Desmu_0471</name>
</gene>
<dbReference type="STRING" id="765177.Desmu_0471"/>
<evidence type="ECO:0000313" key="2">
    <source>
        <dbReference type="EMBL" id="ADV64784.1"/>
    </source>
</evidence>
<dbReference type="HOGENOM" id="CLU_2419883_0_0_2"/>
<evidence type="ECO:0000313" key="3">
    <source>
        <dbReference type="Proteomes" id="UP000001068"/>
    </source>
</evidence>
<dbReference type="EMBL" id="CP002363">
    <property type="protein sequence ID" value="ADV64784.1"/>
    <property type="molecule type" value="Genomic_DNA"/>
</dbReference>
<evidence type="ECO:0000256" key="1">
    <source>
        <dbReference type="SAM" id="Phobius"/>
    </source>
</evidence>
<dbReference type="RefSeq" id="WP_013562006.1">
    <property type="nucleotide sequence ID" value="NC_014961.1"/>
</dbReference>
<dbReference type="KEGG" id="dmu:Desmu_0471"/>
<accession>E8R8F8</accession>
<name>E8R8F8_DESM0</name>
<sequence length="87" mass="9191">MGLKHVALYSIPVTVTPEPPPGIGEAVSRILSWLYWLAWMAVAGAGVYGVLKTVMGDTEEGRRLILGAVAGAVLLAFLWVIISALVS</sequence>
<feature type="transmembrane region" description="Helical" evidence="1">
    <location>
        <begin position="33"/>
        <end position="51"/>
    </location>
</feature>
<keyword evidence="1" id="KW-0472">Membrane</keyword>
<proteinExistence type="predicted"/>
<organism evidence="2 3">
    <name type="scientific">Desulfurococcus mucosus (strain ATCC 35584 / DSM 2162 / JCM 9187 / O7/1)</name>
    <dbReference type="NCBI Taxonomy" id="765177"/>
    <lineage>
        <taxon>Archaea</taxon>
        <taxon>Thermoproteota</taxon>
        <taxon>Thermoprotei</taxon>
        <taxon>Desulfurococcales</taxon>
        <taxon>Desulfurococcaceae</taxon>
        <taxon>Desulfurococcus</taxon>
    </lineage>
</organism>
<dbReference type="OrthoDB" id="19160at2157"/>
<protein>
    <submittedName>
        <fullName evidence="2">Uncharacterized protein</fullName>
    </submittedName>
</protein>
<dbReference type="GeneID" id="10153164"/>
<feature type="transmembrane region" description="Helical" evidence="1">
    <location>
        <begin position="63"/>
        <end position="86"/>
    </location>
</feature>
<reference evidence="2 3" key="2">
    <citation type="journal article" date="2011" name="Stand. Genomic Sci.">
        <title>Complete genome sequence of Desulfurococcus mucosus type strain (O7/1).</title>
        <authorList>
            <person name="Wirth R."/>
            <person name="Chertkov O."/>
            <person name="Held B."/>
            <person name="Lapidus A."/>
            <person name="Nolan M."/>
            <person name="Lucas S."/>
            <person name="Hammon N."/>
            <person name="Deshpande S."/>
            <person name="Cheng J.F."/>
            <person name="Tapia R."/>
            <person name="Han C."/>
            <person name="Goodwin L."/>
            <person name="Pitluck S."/>
            <person name="Liolios K."/>
            <person name="Ioanna P."/>
            <person name="Ivanova N."/>
            <person name="Mavromatis K."/>
            <person name="Mikhailova N."/>
            <person name="Pati A."/>
            <person name="Chen A."/>
            <person name="Palaniappan K."/>
            <person name="Land M."/>
            <person name="Hauser L."/>
            <person name="Chang Y.J."/>
            <person name="Jeffries C.D."/>
            <person name="Bilek Y."/>
            <person name="Hader T."/>
            <person name="Rohde M."/>
            <person name="Spring S."/>
            <person name="Sikorski J."/>
            <person name="Goker M."/>
            <person name="Woyke T."/>
            <person name="Bristow J."/>
            <person name="Eisen J.A."/>
            <person name="Markowitz V."/>
            <person name="Hugenholtz P."/>
            <person name="Kyrpides N.C."/>
            <person name="Klenk H.P."/>
        </authorList>
    </citation>
    <scope>NUCLEOTIDE SEQUENCE [LARGE SCALE GENOMIC DNA]</scope>
    <source>
        <strain evidence="3">ATCC 35584 / DSM 2162 / JCM 9187 / O7/1</strain>
    </source>
</reference>
<dbReference type="AlphaFoldDB" id="E8R8F8"/>
<keyword evidence="1" id="KW-0812">Transmembrane</keyword>